<evidence type="ECO:0000313" key="2">
    <source>
        <dbReference type="Proteomes" id="UP000066203"/>
    </source>
</evidence>
<gene>
    <name evidence="1" type="ORF">RM6536_0982</name>
</gene>
<dbReference type="EMBL" id="AP014938">
    <property type="protein sequence ID" value="BAS20229.1"/>
    <property type="molecule type" value="Genomic_DNA"/>
</dbReference>
<accession>A0A0K2RZJ1</accession>
<reference evidence="2" key="1">
    <citation type="submission" date="2015-08" db="EMBL/GenBank/DDBJ databases">
        <title>Complete genome sequence of Rothia mucilaginosa strain NUM-Rm6536.</title>
        <authorList>
            <person name="Nambu T."/>
        </authorList>
    </citation>
    <scope>NUCLEOTIDE SEQUENCE [LARGE SCALE GENOMIC DNA]</scope>
    <source>
        <strain evidence="2">NUM-Rm6536</strain>
    </source>
</reference>
<name>A0A0K2RZJ1_9MICC</name>
<dbReference type="RefSeq" id="WP_145974242.1">
    <property type="nucleotide sequence ID" value="NZ_AP014938.1"/>
</dbReference>
<dbReference type="InterPro" id="IPR036866">
    <property type="entry name" value="RibonucZ/Hydroxyglut_hydro"/>
</dbReference>
<sequence length="466" mass="53939">MDISVERYHYPIGQGTFSAQIIRTSEKRYVCVYDCGSSTFGNNIEKYAKELHGKTSGIIDLLVISHLDDDHVNGIRTLYKEGFFIKKVIMPYMTKWERILFFLDKFNNDLSKGSNMFLEPRELYAFLLNNGGDGERYLEVSDETEVVFSGTDISVESVSLREGVIWAPRWEFVHFSLFSNKGDAFECSVINDFMARVRKDYKNWGELQSKETFSKEELKKLKEIYHKVYESHRKNSGGRSRKILNSNRSSIILYSGFERESFRGYVGAFRRFNFSPLKGVNYSWIATGILCTCHIGISRPMIGLFHGNCCKNYSRCFNFKYHKICKKESYEDTVMNQSGKIPITGWLGTGDAELSSTDNCWELVHKLGMWRMRHVREITVPHHGGHDGSCPFLFSLLNEQYEIICIIHSQISGKHMRRNKVIYGKYGHPIREVSKNIWEAGNLEPVHVTEDARTKYQSTTCIDISW</sequence>
<proteinExistence type="predicted"/>
<dbReference type="SUPFAM" id="SSF56281">
    <property type="entry name" value="Metallo-hydrolase/oxidoreductase"/>
    <property type="match status" value="1"/>
</dbReference>
<organism evidence="1">
    <name type="scientific">Rothia mucilaginosa</name>
    <dbReference type="NCBI Taxonomy" id="43675"/>
    <lineage>
        <taxon>Bacteria</taxon>
        <taxon>Bacillati</taxon>
        <taxon>Actinomycetota</taxon>
        <taxon>Actinomycetes</taxon>
        <taxon>Micrococcales</taxon>
        <taxon>Micrococcaceae</taxon>
        <taxon>Rothia</taxon>
    </lineage>
</organism>
<dbReference type="Gene3D" id="3.60.15.10">
    <property type="entry name" value="Ribonuclease Z/Hydroxyacylglutathione hydrolase-like"/>
    <property type="match status" value="1"/>
</dbReference>
<protein>
    <recommendedName>
        <fullName evidence="3">Metallo-beta-lactamase domain-containing protein</fullName>
    </recommendedName>
</protein>
<dbReference type="AlphaFoldDB" id="A0A0K2RZJ1"/>
<evidence type="ECO:0008006" key="3">
    <source>
        <dbReference type="Google" id="ProtNLM"/>
    </source>
</evidence>
<evidence type="ECO:0000313" key="1">
    <source>
        <dbReference type="EMBL" id="BAS20229.1"/>
    </source>
</evidence>
<dbReference type="PATRIC" id="fig|43675.28.peg.1009"/>
<dbReference type="Proteomes" id="UP000066203">
    <property type="component" value="Chromosome"/>
</dbReference>